<name>A0A419XAW5_9BACT</name>
<dbReference type="Proteomes" id="UP000284531">
    <property type="component" value="Unassembled WGS sequence"/>
</dbReference>
<evidence type="ECO:0000313" key="2">
    <source>
        <dbReference type="Proteomes" id="UP000284531"/>
    </source>
</evidence>
<dbReference type="AlphaFoldDB" id="A0A419XAW5"/>
<sequence>MAVKKNLTDPYYTNKINGLIASSLTIMGMVK</sequence>
<evidence type="ECO:0000313" key="1">
    <source>
        <dbReference type="EMBL" id="RKE04720.1"/>
    </source>
</evidence>
<proteinExistence type="predicted"/>
<accession>A0A419XAW5</accession>
<dbReference type="EMBL" id="RAPQ01000008">
    <property type="protein sequence ID" value="RKE04720.1"/>
    <property type="molecule type" value="Genomic_DNA"/>
</dbReference>
<reference evidence="1 2" key="1">
    <citation type="submission" date="2018-09" db="EMBL/GenBank/DDBJ databases">
        <title>Genomic Encyclopedia of Archaeal and Bacterial Type Strains, Phase II (KMG-II): from individual species to whole genera.</title>
        <authorList>
            <person name="Goeker M."/>
        </authorList>
    </citation>
    <scope>NUCLEOTIDE SEQUENCE [LARGE SCALE GENOMIC DNA]</scope>
    <source>
        <strain evidence="1 2">DSM 21950</strain>
    </source>
</reference>
<keyword evidence="2" id="KW-1185">Reference proteome</keyword>
<comment type="caution">
    <text evidence="1">The sequence shown here is derived from an EMBL/GenBank/DDBJ whole genome shotgun (WGS) entry which is preliminary data.</text>
</comment>
<organism evidence="1 2">
    <name type="scientific">Marinifilum flexuosum</name>
    <dbReference type="NCBI Taxonomy" id="1117708"/>
    <lineage>
        <taxon>Bacteria</taxon>
        <taxon>Pseudomonadati</taxon>
        <taxon>Bacteroidota</taxon>
        <taxon>Bacteroidia</taxon>
        <taxon>Marinilabiliales</taxon>
        <taxon>Marinifilaceae</taxon>
    </lineage>
</organism>
<protein>
    <submittedName>
        <fullName evidence="1">Uncharacterized protein</fullName>
    </submittedName>
</protein>
<gene>
    <name evidence="1" type="ORF">BXY64_1747</name>
</gene>